<name>A0AAD7T471_9TELE</name>
<dbReference type="GO" id="GO:0005737">
    <property type="term" value="C:cytoplasm"/>
    <property type="evidence" value="ECO:0007669"/>
    <property type="project" value="TreeGrafter"/>
</dbReference>
<dbReference type="SUPFAM" id="SSF48350">
    <property type="entry name" value="GTPase activation domain, GAP"/>
    <property type="match status" value="1"/>
</dbReference>
<dbReference type="GO" id="GO:2001136">
    <property type="term" value="P:negative regulation of endocytic recycling"/>
    <property type="evidence" value="ECO:0007669"/>
    <property type="project" value="TreeGrafter"/>
</dbReference>
<feature type="domain" description="Rho-GAP" evidence="1">
    <location>
        <begin position="1"/>
        <end position="169"/>
    </location>
</feature>
<dbReference type="PANTHER" id="PTHR45808">
    <property type="entry name" value="RHO GTPASE-ACTIVATING PROTEIN 68F"/>
    <property type="match status" value="1"/>
</dbReference>
<evidence type="ECO:0000313" key="3">
    <source>
        <dbReference type="Proteomes" id="UP001221898"/>
    </source>
</evidence>
<dbReference type="GO" id="GO:0005096">
    <property type="term" value="F:GTPase activator activity"/>
    <property type="evidence" value="ECO:0007669"/>
    <property type="project" value="TreeGrafter"/>
</dbReference>
<evidence type="ECO:0000313" key="2">
    <source>
        <dbReference type="EMBL" id="KAJ8413136.1"/>
    </source>
</evidence>
<dbReference type="Proteomes" id="UP001221898">
    <property type="component" value="Unassembled WGS sequence"/>
</dbReference>
<accession>A0AAD7T471</accession>
<dbReference type="InterPro" id="IPR008936">
    <property type="entry name" value="Rho_GTPase_activation_prot"/>
</dbReference>
<gene>
    <name evidence="2" type="ORF">AAFF_G00107180</name>
</gene>
<dbReference type="GO" id="GO:0007264">
    <property type="term" value="P:small GTPase-mediated signal transduction"/>
    <property type="evidence" value="ECO:0007669"/>
    <property type="project" value="TreeGrafter"/>
</dbReference>
<dbReference type="SMART" id="SM00324">
    <property type="entry name" value="RhoGAP"/>
    <property type="match status" value="1"/>
</dbReference>
<dbReference type="EMBL" id="JAINUG010000017">
    <property type="protein sequence ID" value="KAJ8413136.1"/>
    <property type="molecule type" value="Genomic_DNA"/>
</dbReference>
<dbReference type="Pfam" id="PF00620">
    <property type="entry name" value="RhoGAP"/>
    <property type="match status" value="1"/>
</dbReference>
<protein>
    <recommendedName>
        <fullName evidence="1">Rho-GAP domain-containing protein</fullName>
    </recommendedName>
</protein>
<dbReference type="PROSITE" id="PS50238">
    <property type="entry name" value="RHOGAP"/>
    <property type="match status" value="1"/>
</dbReference>
<dbReference type="InterPro" id="IPR000198">
    <property type="entry name" value="RhoGAP_dom"/>
</dbReference>
<evidence type="ECO:0000259" key="1">
    <source>
        <dbReference type="PROSITE" id="PS50238"/>
    </source>
</evidence>
<reference evidence="2" key="1">
    <citation type="journal article" date="2023" name="Science">
        <title>Genome structures resolve the early diversification of teleost fishes.</title>
        <authorList>
            <person name="Parey E."/>
            <person name="Louis A."/>
            <person name="Montfort J."/>
            <person name="Bouchez O."/>
            <person name="Roques C."/>
            <person name="Iampietro C."/>
            <person name="Lluch J."/>
            <person name="Castinel A."/>
            <person name="Donnadieu C."/>
            <person name="Desvignes T."/>
            <person name="Floi Bucao C."/>
            <person name="Jouanno E."/>
            <person name="Wen M."/>
            <person name="Mejri S."/>
            <person name="Dirks R."/>
            <person name="Jansen H."/>
            <person name="Henkel C."/>
            <person name="Chen W.J."/>
            <person name="Zahm M."/>
            <person name="Cabau C."/>
            <person name="Klopp C."/>
            <person name="Thompson A.W."/>
            <person name="Robinson-Rechavi M."/>
            <person name="Braasch I."/>
            <person name="Lecointre G."/>
            <person name="Bobe J."/>
            <person name="Postlethwait J.H."/>
            <person name="Berthelot C."/>
            <person name="Roest Crollius H."/>
            <person name="Guiguen Y."/>
        </authorList>
    </citation>
    <scope>NUCLEOTIDE SEQUENCE</scope>
    <source>
        <strain evidence="2">NC1722</strain>
    </source>
</reference>
<dbReference type="AlphaFoldDB" id="A0AAD7T471"/>
<proteinExistence type="predicted"/>
<comment type="caution">
    <text evidence="2">The sequence shown here is derived from an EMBL/GenBank/DDBJ whole genome shotgun (WGS) entry which is preliminary data.</text>
</comment>
<dbReference type="PANTHER" id="PTHR45808:SF6">
    <property type="entry name" value="RHO GTPASE-ACTIVATING PROTEIN 1"/>
    <property type="match status" value="1"/>
</dbReference>
<sequence length="171" mass="19271">MRETVSFLTEHGLQTEGIFRRSASVTVVRNIQHKYNSGTTVNFSPLEDVHLAAVMLKTFLRELPEPLLTYQLYNDIVNFHNVESSSQISTIHGMLQTLPEENYSSLKFLIQFLAQVSAQSEVNKMNNTNLAVVFGPNLLWGRDAAMTLKAIGPINNYTRALLDQHAEIFST</sequence>
<organism evidence="2 3">
    <name type="scientific">Aldrovandia affinis</name>
    <dbReference type="NCBI Taxonomy" id="143900"/>
    <lineage>
        <taxon>Eukaryota</taxon>
        <taxon>Metazoa</taxon>
        <taxon>Chordata</taxon>
        <taxon>Craniata</taxon>
        <taxon>Vertebrata</taxon>
        <taxon>Euteleostomi</taxon>
        <taxon>Actinopterygii</taxon>
        <taxon>Neopterygii</taxon>
        <taxon>Teleostei</taxon>
        <taxon>Notacanthiformes</taxon>
        <taxon>Halosauridae</taxon>
        <taxon>Aldrovandia</taxon>
    </lineage>
</organism>
<keyword evidence="3" id="KW-1185">Reference proteome</keyword>
<dbReference type="Gene3D" id="1.10.555.10">
    <property type="entry name" value="Rho GTPase activation protein"/>
    <property type="match status" value="1"/>
</dbReference>